<evidence type="ECO:0000256" key="1">
    <source>
        <dbReference type="SAM" id="MobiDB-lite"/>
    </source>
</evidence>
<feature type="region of interest" description="Disordered" evidence="1">
    <location>
        <begin position="98"/>
        <end position="175"/>
    </location>
</feature>
<feature type="compositionally biased region" description="Basic and acidic residues" evidence="1">
    <location>
        <begin position="108"/>
        <end position="125"/>
    </location>
</feature>
<evidence type="ECO:0000313" key="2">
    <source>
        <dbReference type="EMBL" id="RKN09368.1"/>
    </source>
</evidence>
<accession>A0A3A9W8E1</accession>
<dbReference type="Proteomes" id="UP000268652">
    <property type="component" value="Unassembled WGS sequence"/>
</dbReference>
<dbReference type="Proteomes" id="UP000275024">
    <property type="component" value="Unassembled WGS sequence"/>
</dbReference>
<dbReference type="AlphaFoldDB" id="A0A3A9W8E1"/>
<dbReference type="OrthoDB" id="4338606at2"/>
<proteinExistence type="predicted"/>
<evidence type="ECO:0000313" key="4">
    <source>
        <dbReference type="Proteomes" id="UP000268652"/>
    </source>
</evidence>
<dbReference type="RefSeq" id="WP_120697206.1">
    <property type="nucleotide sequence ID" value="NZ_RBDX01000008.1"/>
</dbReference>
<evidence type="ECO:0008006" key="6">
    <source>
        <dbReference type="Google" id="ProtNLM"/>
    </source>
</evidence>
<name>A0A3A9W8E1_9ACTN</name>
<keyword evidence="4" id="KW-1185">Reference proteome</keyword>
<gene>
    <name evidence="3" type="ORF">D7318_13540</name>
    <name evidence="2" type="ORF">D7319_12985</name>
</gene>
<dbReference type="EMBL" id="RBDX01000008">
    <property type="protein sequence ID" value="RKN09368.1"/>
    <property type="molecule type" value="Genomic_DNA"/>
</dbReference>
<reference evidence="4 5" key="1">
    <citation type="submission" date="2018-09" db="EMBL/GenBank/DDBJ databases">
        <title>Streptomyces sp. nov. DS1-2, an endophytic actinomycete isolated from roots of Dendrobium scabrilingue.</title>
        <authorList>
            <person name="Kuncharoen N."/>
            <person name="Kudo T."/>
            <person name="Ohkuma M."/>
            <person name="Yuki M."/>
            <person name="Tanasupawat S."/>
        </authorList>
    </citation>
    <scope>NUCLEOTIDE SEQUENCE [LARGE SCALE GENOMIC DNA]</scope>
    <source>
        <strain evidence="2 5">AZ1-7</strain>
        <strain evidence="3 4">DS1-2</strain>
    </source>
</reference>
<evidence type="ECO:0000313" key="5">
    <source>
        <dbReference type="Proteomes" id="UP000275024"/>
    </source>
</evidence>
<organism evidence="2 5">
    <name type="scientific">Streptomyces radicis</name>
    <dbReference type="NCBI Taxonomy" id="1750517"/>
    <lineage>
        <taxon>Bacteria</taxon>
        <taxon>Bacillati</taxon>
        <taxon>Actinomycetota</taxon>
        <taxon>Actinomycetes</taxon>
        <taxon>Kitasatosporales</taxon>
        <taxon>Streptomycetaceae</taxon>
        <taxon>Streptomyces</taxon>
    </lineage>
</organism>
<comment type="caution">
    <text evidence="2">The sequence shown here is derived from an EMBL/GenBank/DDBJ whole genome shotgun (WGS) entry which is preliminary data.</text>
</comment>
<dbReference type="EMBL" id="RBDY01000008">
    <property type="protein sequence ID" value="RKN23034.1"/>
    <property type="molecule type" value="Genomic_DNA"/>
</dbReference>
<feature type="compositionally biased region" description="Basic residues" evidence="1">
    <location>
        <begin position="150"/>
        <end position="165"/>
    </location>
</feature>
<evidence type="ECO:0000313" key="3">
    <source>
        <dbReference type="EMBL" id="RKN23034.1"/>
    </source>
</evidence>
<protein>
    <recommendedName>
        <fullName evidence="6">Histone protein</fullName>
    </recommendedName>
</protein>
<sequence length="175" mass="18641">MEQHTKAALAAGIASGYLLGRRRKAKLAFAVATYVVGRRFRLRPRDLAGEGVRRLKDNEHVAQLTGQIRGELLHAGRSAATTAANHHLTGLAETLRSRTEALAAHTPGAHDGDAPEREGDSRARDGSCPPASASELADEAEEETAEPKRPKSRGHGSRTGKKAARGKADRIMGGR</sequence>
<feature type="compositionally biased region" description="Basic and acidic residues" evidence="1">
    <location>
        <begin position="166"/>
        <end position="175"/>
    </location>
</feature>